<dbReference type="Pfam" id="PF13302">
    <property type="entry name" value="Acetyltransf_3"/>
    <property type="match status" value="1"/>
</dbReference>
<accession>A0A7W9B5C7</accession>
<protein>
    <submittedName>
        <fullName evidence="2">GNAT superfamily N-acetyltransferase</fullName>
    </submittedName>
</protein>
<dbReference type="RefSeq" id="WP_184097602.1">
    <property type="nucleotide sequence ID" value="NZ_JACIJH010000005.1"/>
</dbReference>
<dbReference type="InterPro" id="IPR000182">
    <property type="entry name" value="GNAT_dom"/>
</dbReference>
<dbReference type="PROSITE" id="PS51186">
    <property type="entry name" value="GNAT"/>
    <property type="match status" value="1"/>
</dbReference>
<evidence type="ECO:0000313" key="2">
    <source>
        <dbReference type="EMBL" id="MBB5706569.1"/>
    </source>
</evidence>
<name>A0A7W9B5C7_9SPHN</name>
<reference evidence="2 3" key="1">
    <citation type="submission" date="2020-08" db="EMBL/GenBank/DDBJ databases">
        <title>Genomic Encyclopedia of Type Strains, Phase IV (KMG-IV): sequencing the most valuable type-strain genomes for metagenomic binning, comparative biology and taxonomic classification.</title>
        <authorList>
            <person name="Goeker M."/>
        </authorList>
    </citation>
    <scope>NUCLEOTIDE SEQUENCE [LARGE SCALE GENOMIC DNA]</scope>
    <source>
        <strain evidence="2 3">DSM 27163</strain>
    </source>
</reference>
<proteinExistence type="predicted"/>
<dbReference type="AlphaFoldDB" id="A0A7W9B5C7"/>
<dbReference type="SUPFAM" id="SSF55729">
    <property type="entry name" value="Acyl-CoA N-acyltransferases (Nat)"/>
    <property type="match status" value="1"/>
</dbReference>
<dbReference type="Gene3D" id="3.40.630.30">
    <property type="match status" value="1"/>
</dbReference>
<comment type="caution">
    <text evidence="2">The sequence shown here is derived from an EMBL/GenBank/DDBJ whole genome shotgun (WGS) entry which is preliminary data.</text>
</comment>
<dbReference type="EMBL" id="JACIJH010000005">
    <property type="protein sequence ID" value="MBB5706569.1"/>
    <property type="molecule type" value="Genomic_DNA"/>
</dbReference>
<evidence type="ECO:0000313" key="3">
    <source>
        <dbReference type="Proteomes" id="UP000537161"/>
    </source>
</evidence>
<dbReference type="Proteomes" id="UP000537161">
    <property type="component" value="Unassembled WGS sequence"/>
</dbReference>
<feature type="domain" description="N-acetyltransferase" evidence="1">
    <location>
        <begin position="24"/>
        <end position="188"/>
    </location>
</feature>
<evidence type="ECO:0000259" key="1">
    <source>
        <dbReference type="PROSITE" id="PS51186"/>
    </source>
</evidence>
<dbReference type="InterPro" id="IPR016181">
    <property type="entry name" value="Acyl_CoA_acyltransferase"/>
</dbReference>
<sequence>MATRTATPLHRIEVHSELNDGTAVCLRTITPEDEPLLRAGIATLSAESRYLRFFSPTPMPPDPVVAGLVDVDGHDHIGWGALCTDCEGTPAIGAVHAVRYADGGTIGEYSVAVLDAFHGKGLARMMTAALLIQCLAEGLTELDVHTLAENRAVARLVHSLGATWLRGSAGVAEYRIDVMRALEGLRADRDARGVQDVFRALEHRALNPARSP</sequence>
<keyword evidence="3" id="KW-1185">Reference proteome</keyword>
<gene>
    <name evidence="2" type="ORF">FHR21_001926</name>
</gene>
<dbReference type="GO" id="GO:0016747">
    <property type="term" value="F:acyltransferase activity, transferring groups other than amino-acyl groups"/>
    <property type="evidence" value="ECO:0007669"/>
    <property type="project" value="InterPro"/>
</dbReference>
<organism evidence="2 3">
    <name type="scientific">Sphingopyxis panaciterrulae</name>
    <dbReference type="NCBI Taxonomy" id="462372"/>
    <lineage>
        <taxon>Bacteria</taxon>
        <taxon>Pseudomonadati</taxon>
        <taxon>Pseudomonadota</taxon>
        <taxon>Alphaproteobacteria</taxon>
        <taxon>Sphingomonadales</taxon>
        <taxon>Sphingomonadaceae</taxon>
        <taxon>Sphingopyxis</taxon>
    </lineage>
</organism>
<keyword evidence="2" id="KW-0808">Transferase</keyword>